<proteinExistence type="predicted"/>
<reference evidence="3 4" key="1">
    <citation type="journal article" date="2012" name="BMC Genomics">
        <title>Tools to kill: Genome of one of the most destructive plant pathogenic fungi Macrophomina phaseolina.</title>
        <authorList>
            <person name="Islam M.S."/>
            <person name="Haque M.S."/>
            <person name="Islam M.M."/>
            <person name="Emdad E.M."/>
            <person name="Halim A."/>
            <person name="Hossen Q.M.M."/>
            <person name="Hossain M.Z."/>
            <person name="Ahmed B."/>
            <person name="Rahim S."/>
            <person name="Rahman M.S."/>
            <person name="Alam M.M."/>
            <person name="Hou S."/>
            <person name="Wan X."/>
            <person name="Saito J.A."/>
            <person name="Alam M."/>
        </authorList>
    </citation>
    <scope>NUCLEOTIDE SEQUENCE [LARGE SCALE GENOMIC DNA]</scope>
    <source>
        <strain evidence="3 4">MS6</strain>
    </source>
</reference>
<dbReference type="InParanoid" id="K2RB95"/>
<gene>
    <name evidence="3" type="ORF">MPH_11319</name>
</gene>
<dbReference type="AlphaFoldDB" id="K2RB95"/>
<accession>K2RB95</accession>
<dbReference type="Proteomes" id="UP000007129">
    <property type="component" value="Unassembled WGS sequence"/>
</dbReference>
<dbReference type="EMBL" id="AHHD01000467">
    <property type="protein sequence ID" value="EKG11823.1"/>
    <property type="molecule type" value="Genomic_DNA"/>
</dbReference>
<sequence>MKPALATLLTGAATVWLPLAAATKPWVTSEALRAGITTEGPLVSLAMLHQSTTSSPSSPRPTALRSPGSRTSPRSSTASNPSPSASTTPATTSTA</sequence>
<organism evidence="3 4">
    <name type="scientific">Macrophomina phaseolina (strain MS6)</name>
    <name type="common">Charcoal rot fungus</name>
    <dbReference type="NCBI Taxonomy" id="1126212"/>
    <lineage>
        <taxon>Eukaryota</taxon>
        <taxon>Fungi</taxon>
        <taxon>Dikarya</taxon>
        <taxon>Ascomycota</taxon>
        <taxon>Pezizomycotina</taxon>
        <taxon>Dothideomycetes</taxon>
        <taxon>Dothideomycetes incertae sedis</taxon>
        <taxon>Botryosphaeriales</taxon>
        <taxon>Botryosphaeriaceae</taxon>
        <taxon>Macrophomina</taxon>
    </lineage>
</organism>
<feature type="region of interest" description="Disordered" evidence="1">
    <location>
        <begin position="45"/>
        <end position="95"/>
    </location>
</feature>
<dbReference type="HOGENOM" id="CLU_2373182_0_0_1"/>
<comment type="caution">
    <text evidence="3">The sequence shown here is derived from an EMBL/GenBank/DDBJ whole genome shotgun (WGS) entry which is preliminary data.</text>
</comment>
<keyword evidence="2" id="KW-0732">Signal</keyword>
<evidence type="ECO:0000256" key="2">
    <source>
        <dbReference type="SAM" id="SignalP"/>
    </source>
</evidence>
<feature type="compositionally biased region" description="Low complexity" evidence="1">
    <location>
        <begin position="51"/>
        <end position="95"/>
    </location>
</feature>
<protein>
    <submittedName>
        <fullName evidence="3">Uncharacterized protein</fullName>
    </submittedName>
</protein>
<feature type="signal peptide" evidence="2">
    <location>
        <begin position="1"/>
        <end position="22"/>
    </location>
</feature>
<feature type="chain" id="PRO_5003864064" evidence="2">
    <location>
        <begin position="23"/>
        <end position="95"/>
    </location>
</feature>
<dbReference type="VEuPathDB" id="FungiDB:MPH_11319"/>
<evidence type="ECO:0000313" key="3">
    <source>
        <dbReference type="EMBL" id="EKG11823.1"/>
    </source>
</evidence>
<evidence type="ECO:0000256" key="1">
    <source>
        <dbReference type="SAM" id="MobiDB-lite"/>
    </source>
</evidence>
<evidence type="ECO:0000313" key="4">
    <source>
        <dbReference type="Proteomes" id="UP000007129"/>
    </source>
</evidence>
<name>K2RB95_MACPH</name>